<dbReference type="AlphaFoldDB" id="A0A164I1P5"/>
<reference evidence="2 3" key="1">
    <citation type="submission" date="2016-03" db="EMBL/GenBank/DDBJ databases">
        <title>EvidentialGene: Evidence-directed Construction of Genes on Genomes.</title>
        <authorList>
            <person name="Gilbert D.G."/>
            <person name="Choi J.-H."/>
            <person name="Mockaitis K."/>
            <person name="Colbourne J."/>
            <person name="Pfrender M."/>
        </authorList>
    </citation>
    <scope>NUCLEOTIDE SEQUENCE [LARGE SCALE GENOMIC DNA]</scope>
    <source>
        <strain evidence="2 3">Xinb3</strain>
        <tissue evidence="2">Complete organism</tissue>
    </source>
</reference>
<name>A0A164I1P5_9CRUS</name>
<feature type="compositionally biased region" description="Basic residues" evidence="1">
    <location>
        <begin position="73"/>
        <end position="83"/>
    </location>
</feature>
<evidence type="ECO:0000256" key="1">
    <source>
        <dbReference type="SAM" id="MobiDB-lite"/>
    </source>
</evidence>
<gene>
    <name evidence="2" type="ORF">APZ42_002779</name>
</gene>
<feature type="region of interest" description="Disordered" evidence="1">
    <location>
        <begin position="64"/>
        <end position="83"/>
    </location>
</feature>
<comment type="caution">
    <text evidence="2">The sequence shown here is derived from an EMBL/GenBank/DDBJ whole genome shotgun (WGS) entry which is preliminary data.</text>
</comment>
<evidence type="ECO:0000313" key="2">
    <source>
        <dbReference type="EMBL" id="KZS00782.1"/>
    </source>
</evidence>
<accession>A0A164I1P5</accession>
<sequence>MQTRCLQVHPPSRRSCGDYRHARYRVPRCRFWQMPPEFMQILSPSYRVASSGRPRLVLGSVNQLPHAETTHTNTHKHTQTMPI</sequence>
<evidence type="ECO:0000313" key="3">
    <source>
        <dbReference type="Proteomes" id="UP000076858"/>
    </source>
</evidence>
<organism evidence="2 3">
    <name type="scientific">Daphnia magna</name>
    <dbReference type="NCBI Taxonomy" id="35525"/>
    <lineage>
        <taxon>Eukaryota</taxon>
        <taxon>Metazoa</taxon>
        <taxon>Ecdysozoa</taxon>
        <taxon>Arthropoda</taxon>
        <taxon>Crustacea</taxon>
        <taxon>Branchiopoda</taxon>
        <taxon>Diplostraca</taxon>
        <taxon>Cladocera</taxon>
        <taxon>Anomopoda</taxon>
        <taxon>Daphniidae</taxon>
        <taxon>Daphnia</taxon>
    </lineage>
</organism>
<keyword evidence="3" id="KW-1185">Reference proteome</keyword>
<dbReference type="EMBL" id="LRGB01008537">
    <property type="protein sequence ID" value="KZS00782.1"/>
    <property type="molecule type" value="Genomic_DNA"/>
</dbReference>
<proteinExistence type="predicted"/>
<dbReference type="Proteomes" id="UP000076858">
    <property type="component" value="Unassembled WGS sequence"/>
</dbReference>
<protein>
    <submittedName>
        <fullName evidence="2">Uncharacterized protein</fullName>
    </submittedName>
</protein>